<sequence length="195" mass="22910">MTHRKAWEQQMIHLMMIDAEEDKQKFVILYETYRHLMMKVALNVLKDTFLAEDAVHESFIKIAKNMEKIGEIDATATKRYLLTITKNATIDIYRKRNHQFQREIYVDELEECNVPVTYAETDVDDGILDILRCLPVKYRDVFLLKYSGNMDNDEIAKVLNITEGTIRQRLSRGKIMIQEALNKREENNEIHGNNG</sequence>
<dbReference type="InterPro" id="IPR013249">
    <property type="entry name" value="RNA_pol_sigma70_r4_t2"/>
</dbReference>
<gene>
    <name evidence="7" type="ORF">LKD75_09170</name>
</gene>
<dbReference type="PANTHER" id="PTHR43133:SF60">
    <property type="entry name" value="RNA POLYMERASE SIGMA FACTOR SIGV"/>
    <property type="match status" value="1"/>
</dbReference>
<protein>
    <submittedName>
        <fullName evidence="7">RNA polymerase sigma factor</fullName>
    </submittedName>
</protein>
<evidence type="ECO:0000313" key="7">
    <source>
        <dbReference type="EMBL" id="MCC2119753.1"/>
    </source>
</evidence>
<evidence type="ECO:0000259" key="5">
    <source>
        <dbReference type="Pfam" id="PF04542"/>
    </source>
</evidence>
<evidence type="ECO:0000256" key="3">
    <source>
        <dbReference type="ARBA" id="ARBA00023082"/>
    </source>
</evidence>
<comment type="similarity">
    <text evidence="1">Belongs to the sigma-70 factor family. ECF subfamily.</text>
</comment>
<evidence type="ECO:0000259" key="6">
    <source>
        <dbReference type="Pfam" id="PF08281"/>
    </source>
</evidence>
<dbReference type="CDD" id="cd06171">
    <property type="entry name" value="Sigma70_r4"/>
    <property type="match status" value="1"/>
</dbReference>
<dbReference type="InterPro" id="IPR014284">
    <property type="entry name" value="RNA_pol_sigma-70_dom"/>
</dbReference>
<evidence type="ECO:0000313" key="8">
    <source>
        <dbReference type="Proteomes" id="UP001197795"/>
    </source>
</evidence>
<keyword evidence="2" id="KW-0805">Transcription regulation</keyword>
<evidence type="ECO:0000256" key="1">
    <source>
        <dbReference type="ARBA" id="ARBA00010641"/>
    </source>
</evidence>
<comment type="caution">
    <text evidence="7">The sequence shown here is derived from an EMBL/GenBank/DDBJ whole genome shotgun (WGS) entry which is preliminary data.</text>
</comment>
<dbReference type="InterPro" id="IPR007627">
    <property type="entry name" value="RNA_pol_sigma70_r2"/>
</dbReference>
<dbReference type="NCBIfam" id="TIGR02937">
    <property type="entry name" value="sigma70-ECF"/>
    <property type="match status" value="1"/>
</dbReference>
<dbReference type="InterPro" id="IPR036388">
    <property type="entry name" value="WH-like_DNA-bd_sf"/>
</dbReference>
<evidence type="ECO:0000256" key="2">
    <source>
        <dbReference type="ARBA" id="ARBA00023015"/>
    </source>
</evidence>
<dbReference type="InterPro" id="IPR039425">
    <property type="entry name" value="RNA_pol_sigma-70-like"/>
</dbReference>
<dbReference type="PANTHER" id="PTHR43133">
    <property type="entry name" value="RNA POLYMERASE ECF-TYPE SIGMA FACTO"/>
    <property type="match status" value="1"/>
</dbReference>
<keyword evidence="3" id="KW-0731">Sigma factor</keyword>
<dbReference type="InterPro" id="IPR013324">
    <property type="entry name" value="RNA_pol_sigma_r3/r4-like"/>
</dbReference>
<feature type="domain" description="RNA polymerase sigma factor 70 region 4 type 2" evidence="6">
    <location>
        <begin position="127"/>
        <end position="174"/>
    </location>
</feature>
<evidence type="ECO:0000256" key="4">
    <source>
        <dbReference type="ARBA" id="ARBA00023163"/>
    </source>
</evidence>
<dbReference type="EMBL" id="JAJEPV010000019">
    <property type="protein sequence ID" value="MCC2119753.1"/>
    <property type="molecule type" value="Genomic_DNA"/>
</dbReference>
<dbReference type="InterPro" id="IPR013325">
    <property type="entry name" value="RNA_pol_sigma_r2"/>
</dbReference>
<reference evidence="7 8" key="1">
    <citation type="submission" date="2021-10" db="EMBL/GenBank/DDBJ databases">
        <title>Anaerobic single-cell dispensing facilitates the cultivation of human gut bacteria.</title>
        <authorList>
            <person name="Afrizal A."/>
        </authorList>
    </citation>
    <scope>NUCLEOTIDE SEQUENCE [LARGE SCALE GENOMIC DNA]</scope>
    <source>
        <strain evidence="7 8">CLA-AA-H273</strain>
    </source>
</reference>
<dbReference type="Proteomes" id="UP001197795">
    <property type="component" value="Unassembled WGS sequence"/>
</dbReference>
<dbReference type="GO" id="GO:0016987">
    <property type="term" value="F:sigma factor activity"/>
    <property type="evidence" value="ECO:0007669"/>
    <property type="project" value="UniProtKB-KW"/>
</dbReference>
<keyword evidence="8" id="KW-1185">Reference proteome</keyword>
<dbReference type="AlphaFoldDB" id="A0AAE3A256"/>
<dbReference type="Pfam" id="PF04542">
    <property type="entry name" value="Sigma70_r2"/>
    <property type="match status" value="1"/>
</dbReference>
<dbReference type="RefSeq" id="WP_227733276.1">
    <property type="nucleotide sequence ID" value="NZ_JAJEPV010000019.1"/>
</dbReference>
<dbReference type="SUPFAM" id="SSF88659">
    <property type="entry name" value="Sigma3 and sigma4 domains of RNA polymerase sigma factors"/>
    <property type="match status" value="1"/>
</dbReference>
<accession>A0AAE3A256</accession>
<dbReference type="GO" id="GO:0006352">
    <property type="term" value="P:DNA-templated transcription initiation"/>
    <property type="evidence" value="ECO:0007669"/>
    <property type="project" value="InterPro"/>
</dbReference>
<organism evidence="7 8">
    <name type="scientific">Waltera acetigignens</name>
    <dbReference type="NCBI Taxonomy" id="2981769"/>
    <lineage>
        <taxon>Bacteria</taxon>
        <taxon>Bacillati</taxon>
        <taxon>Bacillota</taxon>
        <taxon>Clostridia</taxon>
        <taxon>Lachnospirales</taxon>
        <taxon>Lachnospiraceae</taxon>
        <taxon>Waltera</taxon>
    </lineage>
</organism>
<dbReference type="SUPFAM" id="SSF88946">
    <property type="entry name" value="Sigma2 domain of RNA polymerase sigma factors"/>
    <property type="match status" value="1"/>
</dbReference>
<dbReference type="Gene3D" id="1.10.10.10">
    <property type="entry name" value="Winged helix-like DNA-binding domain superfamily/Winged helix DNA-binding domain"/>
    <property type="match status" value="1"/>
</dbReference>
<proteinExistence type="inferred from homology"/>
<keyword evidence="4" id="KW-0804">Transcription</keyword>
<dbReference type="Gene3D" id="1.10.1740.10">
    <property type="match status" value="1"/>
</dbReference>
<feature type="domain" description="RNA polymerase sigma-70 region 2" evidence="5">
    <location>
        <begin position="29"/>
        <end position="97"/>
    </location>
</feature>
<dbReference type="GO" id="GO:0003677">
    <property type="term" value="F:DNA binding"/>
    <property type="evidence" value="ECO:0007669"/>
    <property type="project" value="InterPro"/>
</dbReference>
<dbReference type="Pfam" id="PF08281">
    <property type="entry name" value="Sigma70_r4_2"/>
    <property type="match status" value="1"/>
</dbReference>
<name>A0AAE3A256_9FIRM</name>